<dbReference type="InParanoid" id="A0A090CAX5"/>
<keyword evidence="7" id="KW-1185">Reference proteome</keyword>
<dbReference type="Proteomes" id="UP000001197">
    <property type="component" value="Chromosome 1"/>
</dbReference>
<accession>A0A090CAX5</accession>
<dbReference type="InterPro" id="IPR001965">
    <property type="entry name" value="Znf_PHD"/>
</dbReference>
<name>A0A090CAX5_PODAN</name>
<feature type="region of interest" description="Disordered" evidence="4">
    <location>
        <begin position="112"/>
        <end position="131"/>
    </location>
</feature>
<feature type="compositionally biased region" description="Polar residues" evidence="4">
    <location>
        <begin position="456"/>
        <end position="466"/>
    </location>
</feature>
<evidence type="ECO:0000256" key="4">
    <source>
        <dbReference type="SAM" id="MobiDB-lite"/>
    </source>
</evidence>
<dbReference type="PANTHER" id="PTHR47793">
    <property type="entry name" value="HISTONE DEACETYLASE COMPLEX SUBUNIT CTI6"/>
    <property type="match status" value="1"/>
</dbReference>
<dbReference type="PROSITE" id="PS01359">
    <property type="entry name" value="ZF_PHD_1"/>
    <property type="match status" value="1"/>
</dbReference>
<dbReference type="GO" id="GO:0033698">
    <property type="term" value="C:Rpd3L complex"/>
    <property type="evidence" value="ECO:0007669"/>
    <property type="project" value="TreeGrafter"/>
</dbReference>
<protein>
    <submittedName>
        <fullName evidence="6">Histone deacetylase complex subunit cti6</fullName>
    </submittedName>
</protein>
<feature type="compositionally biased region" description="Low complexity" evidence="4">
    <location>
        <begin position="622"/>
        <end position="633"/>
    </location>
</feature>
<reference evidence="7" key="2">
    <citation type="journal article" date="2014" name="Genetics">
        <title>Maintaining two mating types: Structure of the mating type locus and its role in heterokaryosis in Podospora anserina.</title>
        <authorList>
            <person name="Grognet P."/>
            <person name="Bidard F."/>
            <person name="Kuchly C."/>
            <person name="Tong L.C.H."/>
            <person name="Coppin E."/>
            <person name="Benkhali J.A."/>
            <person name="Couloux A."/>
            <person name="Wincker P."/>
            <person name="Debuchy R."/>
            <person name="Silar P."/>
        </authorList>
    </citation>
    <scope>GENOME REANNOTATION</scope>
    <source>
        <strain evidence="7">S / ATCC MYA-4624 / DSM 980 / FGSC 10383</strain>
    </source>
</reference>
<dbReference type="FunCoup" id="A0A090CAX5">
    <property type="interactions" value="108"/>
</dbReference>
<dbReference type="STRING" id="515849.A0A090CAX5"/>
<evidence type="ECO:0000313" key="7">
    <source>
        <dbReference type="Proteomes" id="UP000001197"/>
    </source>
</evidence>
<feature type="compositionally biased region" description="Polar residues" evidence="4">
    <location>
        <begin position="611"/>
        <end position="621"/>
    </location>
</feature>
<dbReference type="InterPro" id="IPR013083">
    <property type="entry name" value="Znf_RING/FYVE/PHD"/>
</dbReference>
<dbReference type="GO" id="GO:0061186">
    <property type="term" value="P:negative regulation of silent mating-type cassette heterochromatin formation"/>
    <property type="evidence" value="ECO:0007669"/>
    <property type="project" value="TreeGrafter"/>
</dbReference>
<keyword evidence="3" id="KW-0862">Zinc</keyword>
<feature type="domain" description="Zinc finger PHD-type" evidence="5">
    <location>
        <begin position="109"/>
        <end position="185"/>
    </location>
</feature>
<proteinExistence type="predicted"/>
<dbReference type="Gene3D" id="3.30.40.10">
    <property type="entry name" value="Zinc/RING finger domain, C3HC4 (zinc finger)"/>
    <property type="match status" value="1"/>
</dbReference>
<feature type="region of interest" description="Disordered" evidence="4">
    <location>
        <begin position="611"/>
        <end position="643"/>
    </location>
</feature>
<dbReference type="SUPFAM" id="SSF57903">
    <property type="entry name" value="FYVE/PHD zinc finger"/>
    <property type="match status" value="1"/>
</dbReference>
<feature type="compositionally biased region" description="Basic and acidic residues" evidence="4">
    <location>
        <begin position="261"/>
        <end position="274"/>
    </location>
</feature>
<feature type="compositionally biased region" description="Pro residues" evidence="4">
    <location>
        <begin position="477"/>
        <end position="493"/>
    </location>
</feature>
<sequence>MAGLDPRRSSRARATQSQSQVSSSSSSASGRPERSSRHFNKAGSPQKSASAGSLSSEPPEDTITADDTFATRRRTRGQGDDRDRAGVKAEAADMTSADDDIQEEDEAVRCVCGNEEYPGPPPLEDEPRHGAKGAVDIDPIFLASVTDDVAGFFVQCDVCKVWQHGGCVGIMTNPGPDEYFCELCRRDLHKLWTASNGCAQQLNADPRSCFTSLHHPRALGGHRPSINQVADIVARRNTYSFYLPLRRQSRTSSRSASLNKEGTRSPTKEKEARSGRATSANQASKRRSTMNSREAAYDEAEALRRAIEASKEEAHLEPEGVPRRPKRGRSDSEEKQEGAKRQRTSSRSVSPSVDKTADESDDPKGPSRNGNKSKPRGGARNNRNEKLSEKEEKERQRQEAANKRKGRAERRRADGTASTSLVKVSEAHTDADSDPSEELPSAARAVVSKAVAPVTGDTSTSETAAETVQQPSAPEQQQPPPASQPTPDSPPTPAISQAKTDKKKSHKRKGRNQYTRDDEASPARSVSRDIQKDEHPPAGKGHHHGDGVGKAAHSRSRGGMNSKVTMNDMKRRAAALLEFISRTQVELAGETAEDAARNDVAKAAIVNPTSAPAVTNGTNGITTDDSTQNTSTTGPTSALESQEREFKELGCVEMMDSLTRRLVKWQQEYAV</sequence>
<dbReference type="AlphaFoldDB" id="A0A090CAX5"/>
<dbReference type="Pfam" id="PF20826">
    <property type="entry name" value="PHD_5"/>
    <property type="match status" value="1"/>
</dbReference>
<evidence type="ECO:0000256" key="1">
    <source>
        <dbReference type="ARBA" id="ARBA00022723"/>
    </source>
</evidence>
<evidence type="ECO:0000313" key="6">
    <source>
        <dbReference type="EMBL" id="CDP24405.1"/>
    </source>
</evidence>
<keyword evidence="1" id="KW-0479">Metal-binding</keyword>
<feature type="compositionally biased region" description="Polar residues" evidence="4">
    <location>
        <begin position="43"/>
        <end position="56"/>
    </location>
</feature>
<dbReference type="GO" id="GO:0070210">
    <property type="term" value="C:Rpd3L-Expanded complex"/>
    <property type="evidence" value="ECO:0007669"/>
    <property type="project" value="TreeGrafter"/>
</dbReference>
<dbReference type="InterPro" id="IPR019786">
    <property type="entry name" value="Zinc_finger_PHD-type_CS"/>
</dbReference>
<evidence type="ECO:0000256" key="3">
    <source>
        <dbReference type="ARBA" id="ARBA00022833"/>
    </source>
</evidence>
<dbReference type="EMBL" id="FO904936">
    <property type="protein sequence ID" value="CDP24405.1"/>
    <property type="molecule type" value="Genomic_DNA"/>
</dbReference>
<organism evidence="6 7">
    <name type="scientific">Podospora anserina (strain S / ATCC MYA-4624 / DSM 980 / FGSC 10383)</name>
    <name type="common">Pleurage anserina</name>
    <dbReference type="NCBI Taxonomy" id="515849"/>
    <lineage>
        <taxon>Eukaryota</taxon>
        <taxon>Fungi</taxon>
        <taxon>Dikarya</taxon>
        <taxon>Ascomycota</taxon>
        <taxon>Pezizomycotina</taxon>
        <taxon>Sordariomycetes</taxon>
        <taxon>Sordariomycetidae</taxon>
        <taxon>Sordariales</taxon>
        <taxon>Podosporaceae</taxon>
        <taxon>Podospora</taxon>
        <taxon>Podospora anserina</taxon>
    </lineage>
</organism>
<feature type="compositionally biased region" description="Basic and acidic residues" evidence="4">
    <location>
        <begin position="301"/>
        <end position="340"/>
    </location>
</feature>
<dbReference type="PANTHER" id="PTHR47793:SF1">
    <property type="entry name" value="HISTONE DEACETYLASE COMPLEX SUBUNIT CTI6"/>
    <property type="match status" value="1"/>
</dbReference>
<dbReference type="eggNOG" id="KOG1844">
    <property type="taxonomic scope" value="Eukaryota"/>
</dbReference>
<dbReference type="InterPro" id="IPR011011">
    <property type="entry name" value="Znf_FYVE_PHD"/>
</dbReference>
<feature type="compositionally biased region" description="Basic and acidic residues" evidence="4">
    <location>
        <begin position="77"/>
        <end position="91"/>
    </location>
</feature>
<keyword evidence="2" id="KW-0863">Zinc-finger</keyword>
<feature type="compositionally biased region" description="Basic and acidic residues" evidence="4">
    <location>
        <begin position="514"/>
        <end position="537"/>
    </location>
</feature>
<evidence type="ECO:0000259" key="5">
    <source>
        <dbReference type="SMART" id="SM00249"/>
    </source>
</evidence>
<dbReference type="SMART" id="SM00249">
    <property type="entry name" value="PHD"/>
    <property type="match status" value="1"/>
</dbReference>
<feature type="compositionally biased region" description="Low complexity" evidence="4">
    <location>
        <begin position="467"/>
        <end position="476"/>
    </location>
</feature>
<dbReference type="GO" id="GO:0061188">
    <property type="term" value="P:negative regulation of rDNA heterochromatin formation"/>
    <property type="evidence" value="ECO:0007669"/>
    <property type="project" value="TreeGrafter"/>
</dbReference>
<reference evidence="6 7" key="1">
    <citation type="journal article" date="2008" name="Genome Biol.">
        <title>The genome sequence of the model ascomycete fungus Podospora anserina.</title>
        <authorList>
            <person name="Espagne E."/>
            <person name="Lespinet O."/>
            <person name="Malagnac F."/>
            <person name="Da Silva C."/>
            <person name="Jaillon O."/>
            <person name="Porcel B.M."/>
            <person name="Couloux A."/>
            <person name="Aury J.-M."/>
            <person name="Segurens B."/>
            <person name="Poulain J."/>
            <person name="Anthouard V."/>
            <person name="Grossetete S."/>
            <person name="Khalili H."/>
            <person name="Coppin E."/>
            <person name="Dequard-Chablat M."/>
            <person name="Picard M."/>
            <person name="Contamine V."/>
            <person name="Arnaise S."/>
            <person name="Bourdais A."/>
            <person name="Berteaux-Lecellier V."/>
            <person name="Gautheret D."/>
            <person name="de Vries R.P."/>
            <person name="Battaglia E."/>
            <person name="Coutinho P.M."/>
            <person name="Danchin E.G.J."/>
            <person name="Henrissat B."/>
            <person name="El Khoury R."/>
            <person name="Sainsard-Chanet A."/>
            <person name="Boivin A."/>
            <person name="Pinan-Lucarre B."/>
            <person name="Sellem C.H."/>
            <person name="Debuchy R."/>
            <person name="Wincker P."/>
            <person name="Weissenbach J."/>
            <person name="Silar P."/>
        </authorList>
    </citation>
    <scope>NUCLEOTIDE SEQUENCE [LARGE SCALE GENOMIC DNA]</scope>
    <source>
        <strain evidence="7">S / ATCC MYA-4624 / DSM 980 / FGSC 10383</strain>
    </source>
</reference>
<feature type="compositionally biased region" description="Low complexity" evidence="4">
    <location>
        <begin position="12"/>
        <end position="30"/>
    </location>
</feature>
<feature type="compositionally biased region" description="Basic residues" evidence="4">
    <location>
        <begin position="501"/>
        <end position="511"/>
    </location>
</feature>
<feature type="region of interest" description="Disordered" evidence="4">
    <location>
        <begin position="1"/>
        <end position="103"/>
    </location>
</feature>
<feature type="compositionally biased region" description="Basic and acidic residues" evidence="4">
    <location>
        <begin position="355"/>
        <end position="365"/>
    </location>
</feature>
<evidence type="ECO:0000256" key="2">
    <source>
        <dbReference type="ARBA" id="ARBA00022771"/>
    </source>
</evidence>
<feature type="compositionally biased region" description="Low complexity" evidence="4">
    <location>
        <begin position="440"/>
        <end position="454"/>
    </location>
</feature>
<dbReference type="GO" id="GO:0008270">
    <property type="term" value="F:zinc ion binding"/>
    <property type="evidence" value="ECO:0007669"/>
    <property type="project" value="UniProtKB-KW"/>
</dbReference>
<feature type="compositionally biased region" description="Basic and acidic residues" evidence="4">
    <location>
        <begin position="382"/>
        <end position="402"/>
    </location>
</feature>
<feature type="region of interest" description="Disordered" evidence="4">
    <location>
        <begin position="250"/>
        <end position="563"/>
    </location>
</feature>
<dbReference type="InterPro" id="IPR053051">
    <property type="entry name" value="HDAC_complex_subunit"/>
</dbReference>